<organism evidence="2 3">
    <name type="scientific">Pandoraea terrigena</name>
    <dbReference type="NCBI Taxonomy" id="2508292"/>
    <lineage>
        <taxon>Bacteria</taxon>
        <taxon>Pseudomonadati</taxon>
        <taxon>Pseudomonadota</taxon>
        <taxon>Betaproteobacteria</taxon>
        <taxon>Burkholderiales</taxon>
        <taxon>Burkholderiaceae</taxon>
        <taxon>Pandoraea</taxon>
    </lineage>
</organism>
<gene>
    <name evidence="2" type="ORF">PTE31013_04833</name>
</gene>
<evidence type="ECO:0000313" key="3">
    <source>
        <dbReference type="Proteomes" id="UP000334380"/>
    </source>
</evidence>
<sequence length="88" mass="9487">MRNCKCGCGEPVKGQRVFVNKEHQLAWMTVGGAAEIGALQPLEAKMRGGATAGRMSAENGKLAEASKKGAERAREIAKQFRDRKADVK</sequence>
<feature type="compositionally biased region" description="Basic and acidic residues" evidence="1">
    <location>
        <begin position="64"/>
        <end position="88"/>
    </location>
</feature>
<name>A0A5E4YUT3_9BURK</name>
<proteinExistence type="predicted"/>
<reference evidence="2 3" key="1">
    <citation type="submission" date="2019-08" db="EMBL/GenBank/DDBJ databases">
        <authorList>
            <person name="Peeters C."/>
        </authorList>
    </citation>
    <scope>NUCLEOTIDE SEQUENCE [LARGE SCALE GENOMIC DNA]</scope>
    <source>
        <strain evidence="2 3">LMG 31013</strain>
    </source>
</reference>
<dbReference type="Proteomes" id="UP000334380">
    <property type="component" value="Unassembled WGS sequence"/>
</dbReference>
<feature type="region of interest" description="Disordered" evidence="1">
    <location>
        <begin position="50"/>
        <end position="88"/>
    </location>
</feature>
<keyword evidence="3" id="KW-1185">Reference proteome</keyword>
<dbReference type="AlphaFoldDB" id="A0A5E4YUT3"/>
<evidence type="ECO:0000256" key="1">
    <source>
        <dbReference type="SAM" id="MobiDB-lite"/>
    </source>
</evidence>
<protein>
    <submittedName>
        <fullName evidence="2">Uncharacterized protein</fullName>
    </submittedName>
</protein>
<dbReference type="EMBL" id="CABPRU010000019">
    <property type="protein sequence ID" value="VVE52684.1"/>
    <property type="molecule type" value="Genomic_DNA"/>
</dbReference>
<accession>A0A5E4YUT3</accession>
<evidence type="ECO:0000313" key="2">
    <source>
        <dbReference type="EMBL" id="VVE52684.1"/>
    </source>
</evidence>